<dbReference type="AlphaFoldDB" id="A0A6B3QFY7"/>
<organism evidence="1">
    <name type="scientific">Enterococcus faecium</name>
    <name type="common">Streptococcus faecium</name>
    <dbReference type="NCBI Taxonomy" id="1352"/>
    <lineage>
        <taxon>Bacteria</taxon>
        <taxon>Bacillati</taxon>
        <taxon>Bacillota</taxon>
        <taxon>Bacilli</taxon>
        <taxon>Lactobacillales</taxon>
        <taxon>Enterococcaceae</taxon>
        <taxon>Enterococcus</taxon>
    </lineage>
</organism>
<comment type="caution">
    <text evidence="1">The sequence shown here is derived from an EMBL/GenBank/DDBJ whole genome shotgun (WGS) entry which is preliminary data.</text>
</comment>
<reference evidence="1" key="1">
    <citation type="submission" date="2020-02" db="EMBL/GenBank/DDBJ databases">
        <title>Draft Genome Sequences of Enterococcus faecium isolates derived from selected traditional Montenegrin brine cheese.</title>
        <authorList>
            <person name="Ruppitsch W."/>
            <person name="Nisic A."/>
            <person name="Allerberger F."/>
            <person name="Martinovic A."/>
        </authorList>
    </citation>
    <scope>NUCLEOTIDE SEQUENCE</scope>
    <source>
        <strain evidence="1">INF29</strain>
    </source>
</reference>
<dbReference type="EMBL" id="JAAHCB010000458">
    <property type="protein sequence ID" value="NEU46745.1"/>
    <property type="molecule type" value="Genomic_DNA"/>
</dbReference>
<name>A0A6B3QFY7_ENTFC</name>
<proteinExistence type="predicted"/>
<sequence length="60" mass="6168">AEDLAEVTSLAGAVREWMSLDPAHKGAATLTPERAIMIDGAMTDVLHGEGIAALAGRLPV</sequence>
<feature type="non-terminal residue" evidence="1">
    <location>
        <position position="1"/>
    </location>
</feature>
<evidence type="ECO:0000313" key="1">
    <source>
        <dbReference type="EMBL" id="NEU46745.1"/>
    </source>
</evidence>
<protein>
    <submittedName>
        <fullName evidence="1">Uncharacterized protein</fullName>
    </submittedName>
</protein>
<accession>A0A6B3QFY7</accession>
<gene>
    <name evidence="1" type="ORF">G3385_13635</name>
</gene>